<dbReference type="Proteomes" id="UP000287033">
    <property type="component" value="Unassembled WGS sequence"/>
</dbReference>
<name>A0A401RGZ8_CHIPU</name>
<keyword evidence="2" id="KW-1185">Reference proteome</keyword>
<reference evidence="1 2" key="1">
    <citation type="journal article" date="2018" name="Nat. Ecol. Evol.">
        <title>Shark genomes provide insights into elasmobranch evolution and the origin of vertebrates.</title>
        <authorList>
            <person name="Hara Y"/>
            <person name="Yamaguchi K"/>
            <person name="Onimaru K"/>
            <person name="Kadota M"/>
            <person name="Koyanagi M"/>
            <person name="Keeley SD"/>
            <person name="Tatsumi K"/>
            <person name="Tanaka K"/>
            <person name="Motone F"/>
            <person name="Kageyama Y"/>
            <person name="Nozu R"/>
            <person name="Adachi N"/>
            <person name="Nishimura O"/>
            <person name="Nakagawa R"/>
            <person name="Tanegashima C"/>
            <person name="Kiyatake I"/>
            <person name="Matsumoto R"/>
            <person name="Murakumo K"/>
            <person name="Nishida K"/>
            <person name="Terakita A"/>
            <person name="Kuratani S"/>
            <person name="Sato K"/>
            <person name="Hyodo S Kuraku.S."/>
        </authorList>
    </citation>
    <scope>NUCLEOTIDE SEQUENCE [LARGE SCALE GENOMIC DNA]</scope>
</reference>
<protein>
    <submittedName>
        <fullName evidence="1">Uncharacterized protein</fullName>
    </submittedName>
</protein>
<gene>
    <name evidence="1" type="ORF">chiPu_0022286</name>
</gene>
<dbReference type="EMBL" id="BEZZ01006853">
    <property type="protein sequence ID" value="GCC17417.1"/>
    <property type="molecule type" value="Genomic_DNA"/>
</dbReference>
<feature type="non-terminal residue" evidence="1">
    <location>
        <position position="54"/>
    </location>
</feature>
<accession>A0A401RGZ8</accession>
<evidence type="ECO:0000313" key="1">
    <source>
        <dbReference type="EMBL" id="GCC17417.1"/>
    </source>
</evidence>
<evidence type="ECO:0000313" key="2">
    <source>
        <dbReference type="Proteomes" id="UP000287033"/>
    </source>
</evidence>
<dbReference type="AlphaFoldDB" id="A0A401RGZ8"/>
<comment type="caution">
    <text evidence="1">The sequence shown here is derived from an EMBL/GenBank/DDBJ whole genome shotgun (WGS) entry which is preliminary data.</text>
</comment>
<sequence>MVVVVLGRVEGRSEGGRSELQKPPVCLAAWPAIFDVRAAAPHGSRSPGPVSSWA</sequence>
<organism evidence="1 2">
    <name type="scientific">Chiloscyllium punctatum</name>
    <name type="common">Brownbanded bambooshark</name>
    <name type="synonym">Hemiscyllium punctatum</name>
    <dbReference type="NCBI Taxonomy" id="137246"/>
    <lineage>
        <taxon>Eukaryota</taxon>
        <taxon>Metazoa</taxon>
        <taxon>Chordata</taxon>
        <taxon>Craniata</taxon>
        <taxon>Vertebrata</taxon>
        <taxon>Chondrichthyes</taxon>
        <taxon>Elasmobranchii</taxon>
        <taxon>Galeomorphii</taxon>
        <taxon>Galeoidea</taxon>
        <taxon>Orectolobiformes</taxon>
        <taxon>Hemiscylliidae</taxon>
        <taxon>Chiloscyllium</taxon>
    </lineage>
</organism>
<proteinExistence type="predicted"/>